<name>A0A258EDW8_BREDI</name>
<evidence type="ECO:0000313" key="6">
    <source>
        <dbReference type="Proteomes" id="UP000287388"/>
    </source>
</evidence>
<dbReference type="Proteomes" id="UP000250358">
    <property type="component" value="Unassembled WGS sequence"/>
</dbReference>
<reference evidence="3 7" key="3">
    <citation type="submission" date="2020-12" db="EMBL/GenBank/DDBJ databases">
        <title>FDA dAtabase for Regulatory Grade micrObial Sequences (FDA-ARGOS): Supporting development and validation of Infectious Disease Dx tests.</title>
        <authorList>
            <person name="Kerrigan L."/>
            <person name="Long C."/>
            <person name="Tallon L."/>
            <person name="Sadzewicz L."/>
            <person name="Zhao X."/>
            <person name="Boylan J."/>
            <person name="Ott S."/>
            <person name="Bowen H."/>
            <person name="Vavikolanu K."/>
            <person name="Mehta A."/>
            <person name="Aluvathingal J."/>
            <person name="Nadendla S."/>
            <person name="Yan Y."/>
            <person name="Sichtig H."/>
        </authorList>
    </citation>
    <scope>NUCLEOTIDE SEQUENCE [LARGE SCALE GENOMIC DNA]</scope>
    <source>
        <strain evidence="3 7">FDAARGOS_1026</strain>
    </source>
</reference>
<dbReference type="RefSeq" id="WP_003164050.1">
    <property type="nucleotide sequence ID" value="NZ_CP194729.1"/>
</dbReference>
<gene>
    <name evidence="2" type="ORF">EQG53_05780</name>
    <name evidence="3" type="ORF">I6H83_16650</name>
    <name evidence="4" type="ORF">NCTC11165_01608</name>
</gene>
<dbReference type="EMBL" id="CP066026">
    <property type="protein sequence ID" value="QQB90707.1"/>
    <property type="molecule type" value="Genomic_DNA"/>
</dbReference>
<dbReference type="AlphaFoldDB" id="A0A258EDW8"/>
<keyword evidence="1" id="KW-0732">Signal</keyword>
<proteinExistence type="predicted"/>
<dbReference type="EMBL" id="UAQM01000011">
    <property type="protein sequence ID" value="SPU44206.1"/>
    <property type="molecule type" value="Genomic_DNA"/>
</dbReference>
<dbReference type="SUPFAM" id="SSF117074">
    <property type="entry name" value="Hypothetical protein PA1324"/>
    <property type="match status" value="1"/>
</dbReference>
<dbReference type="KEGG" id="bdm:EQG53_05780"/>
<dbReference type="Proteomes" id="UP000596117">
    <property type="component" value="Chromosome"/>
</dbReference>
<evidence type="ECO:0000256" key="1">
    <source>
        <dbReference type="SAM" id="SignalP"/>
    </source>
</evidence>
<protein>
    <recommendedName>
        <fullName evidence="8">Lipoprotein</fullName>
    </recommendedName>
</protein>
<sequence>MTTFSRSPARLKGLAALVIGGLALSACATTPMGGSAVGPAVFNADDFAWSTRAGQASIEGRVAFAQDGRVFQCAGNVGLIPDTRYTRARIDRLYGAADRAAVPAAVVRARSAGEQGADYRSYERAEPCADGGFRFSGLPDGSWFLIAPVKAGDSVMVLMRRVQTRGGRAVNVTLGG</sequence>
<feature type="signal peptide" evidence="1">
    <location>
        <begin position="1"/>
        <end position="28"/>
    </location>
</feature>
<evidence type="ECO:0000313" key="4">
    <source>
        <dbReference type="EMBL" id="SPU44206.1"/>
    </source>
</evidence>
<dbReference type="EMBL" id="CP035093">
    <property type="protein sequence ID" value="QAT16057.1"/>
    <property type="molecule type" value="Genomic_DNA"/>
</dbReference>
<reference evidence="2 6" key="2">
    <citation type="submission" date="2019-01" db="EMBL/GenBank/DDBJ databases">
        <title>Brevundimonas diminuta Genome sequencing and assembly.</title>
        <authorList>
            <person name="Chen H."/>
        </authorList>
    </citation>
    <scope>NUCLEOTIDE SEQUENCE [LARGE SCALE GENOMIC DNA]</scope>
    <source>
        <strain evidence="2">ATCC</strain>
        <strain evidence="6">ATCC(B) 19146</strain>
    </source>
</reference>
<organism evidence="4 5">
    <name type="scientific">Brevundimonas diminuta</name>
    <name type="common">Pseudomonas diminuta</name>
    <dbReference type="NCBI Taxonomy" id="293"/>
    <lineage>
        <taxon>Bacteria</taxon>
        <taxon>Pseudomonadati</taxon>
        <taxon>Pseudomonadota</taxon>
        <taxon>Alphaproteobacteria</taxon>
        <taxon>Caulobacterales</taxon>
        <taxon>Caulobacteraceae</taxon>
        <taxon>Brevundimonas</taxon>
    </lineage>
</organism>
<reference evidence="4 5" key="1">
    <citation type="submission" date="2018-06" db="EMBL/GenBank/DDBJ databases">
        <authorList>
            <consortium name="Pathogen Informatics"/>
            <person name="Doyle S."/>
        </authorList>
    </citation>
    <scope>NUCLEOTIDE SEQUENCE [LARGE SCALE GENOMIC DNA]</scope>
    <source>
        <strain evidence="4 5">NCTC11165</strain>
    </source>
</reference>
<evidence type="ECO:0000313" key="3">
    <source>
        <dbReference type="EMBL" id="QQB90707.1"/>
    </source>
</evidence>
<dbReference type="Proteomes" id="UP000287388">
    <property type="component" value="Chromosome"/>
</dbReference>
<accession>A0A258EDW8</accession>
<evidence type="ECO:0000313" key="5">
    <source>
        <dbReference type="Proteomes" id="UP000250358"/>
    </source>
</evidence>
<evidence type="ECO:0008006" key="8">
    <source>
        <dbReference type="Google" id="ProtNLM"/>
    </source>
</evidence>
<keyword evidence="7" id="KW-1185">Reference proteome</keyword>
<feature type="chain" id="PRO_5011405723" description="Lipoprotein" evidence="1">
    <location>
        <begin position="29"/>
        <end position="176"/>
    </location>
</feature>
<evidence type="ECO:0000313" key="7">
    <source>
        <dbReference type="Proteomes" id="UP000596117"/>
    </source>
</evidence>
<dbReference type="PROSITE" id="PS51257">
    <property type="entry name" value="PROKAR_LIPOPROTEIN"/>
    <property type="match status" value="1"/>
</dbReference>
<evidence type="ECO:0000313" key="2">
    <source>
        <dbReference type="EMBL" id="QAT16057.1"/>
    </source>
</evidence>